<dbReference type="Proteomes" id="UP000663981">
    <property type="component" value="Unassembled WGS sequence"/>
</dbReference>
<evidence type="ECO:0008006" key="3">
    <source>
        <dbReference type="Google" id="ProtNLM"/>
    </source>
</evidence>
<proteinExistence type="predicted"/>
<evidence type="ECO:0000313" key="2">
    <source>
        <dbReference type="Proteomes" id="UP000663981"/>
    </source>
</evidence>
<dbReference type="EMBL" id="JAGDEL010000019">
    <property type="protein sequence ID" value="MBO1514084.1"/>
    <property type="molecule type" value="Genomic_DNA"/>
</dbReference>
<reference evidence="1 2" key="1">
    <citation type="submission" date="2021-03" db="EMBL/GenBank/DDBJ databases">
        <title>Whole genome sequence of Metabacillus bambusae BG109.</title>
        <authorList>
            <person name="Jeong J.W."/>
        </authorList>
    </citation>
    <scope>NUCLEOTIDE SEQUENCE [LARGE SCALE GENOMIC DNA]</scope>
    <source>
        <strain evidence="1 2">BG109</strain>
    </source>
</reference>
<accession>A0ABS3N775</accession>
<evidence type="ECO:0000313" key="1">
    <source>
        <dbReference type="EMBL" id="MBO1514084.1"/>
    </source>
</evidence>
<keyword evidence="2" id="KW-1185">Reference proteome</keyword>
<gene>
    <name evidence="1" type="ORF">I7822_20895</name>
</gene>
<protein>
    <recommendedName>
        <fullName evidence="3">Restriction endonuclease</fullName>
    </recommendedName>
</protein>
<dbReference type="NCBIfam" id="NF042945">
    <property type="entry name" value="DUF4297_antiphage"/>
    <property type="match status" value="1"/>
</dbReference>
<comment type="caution">
    <text evidence="1">The sequence shown here is derived from an EMBL/GenBank/DDBJ whole genome shotgun (WGS) entry which is preliminary data.</text>
</comment>
<dbReference type="RefSeq" id="WP_207981007.1">
    <property type="nucleotide sequence ID" value="NZ_JAGDEL010000019.1"/>
</dbReference>
<organism evidence="1 2">
    <name type="scientific">Metabacillus bambusae</name>
    <dbReference type="NCBI Taxonomy" id="2795218"/>
    <lineage>
        <taxon>Bacteria</taxon>
        <taxon>Bacillati</taxon>
        <taxon>Bacillota</taxon>
        <taxon>Bacilli</taxon>
        <taxon>Bacillales</taxon>
        <taxon>Bacillaceae</taxon>
        <taxon>Metabacillus</taxon>
    </lineage>
</organism>
<sequence length="403" mass="47658">MSNRSATDTITGYFYQFDYSISKLLELPNNNDSITIEGIEDIDIKTLNDETAIQCKYYAKSEYNHSVIGKPIRLMLNHYKEVKDGLKPSINYYLYGHYKRGHEKLILPLSVDFLKTHFLTYKKEGVEYLHHEDLGLDDTDLNVFISRLSIDIMAKNYDFQFSEILEQLRGIFNCTLFDAENYYYNNSLKVIKELSIQGDVENRTIYKMDFIKKIDNKQFLFNEWLSFYKGKESLLRKLRTEYFTFLNTSPFERFFLIEAYDAEYIRADVKELLHIVSAKWSNLSKRTPTPFCPYIYIHNIASDELVQIKQELQREGFNFTDGYSFMGSSFSPILICQEANAQNHIQLKIVNSLDDLEETIKETRKTKEIYQFFKNTTFYNTDTPGIKNVKIQYEKFNDIREII</sequence>
<name>A0ABS3N775_9BACI</name>